<feature type="transmembrane region" description="Helical" evidence="10">
    <location>
        <begin position="206"/>
        <end position="228"/>
    </location>
</feature>
<dbReference type="GO" id="GO:0005886">
    <property type="term" value="C:plasma membrane"/>
    <property type="evidence" value="ECO:0007669"/>
    <property type="project" value="TreeGrafter"/>
</dbReference>
<accession>A0A9D1GX22</accession>
<comment type="subcellular location">
    <subcellularLocation>
        <location evidence="1">Membrane</location>
        <topology evidence="1">Multi-pass membrane protein</topology>
    </subcellularLocation>
</comment>
<evidence type="ECO:0000313" key="11">
    <source>
        <dbReference type="EMBL" id="HIT75159.1"/>
    </source>
</evidence>
<keyword evidence="4" id="KW-0997">Cell inner membrane</keyword>
<dbReference type="Pfam" id="PF07264">
    <property type="entry name" value="EI24"/>
    <property type="match status" value="1"/>
</dbReference>
<keyword evidence="2" id="KW-0813">Transport</keyword>
<dbReference type="InterPro" id="IPR050480">
    <property type="entry name" value="CysZ-like"/>
</dbReference>
<evidence type="ECO:0000256" key="2">
    <source>
        <dbReference type="ARBA" id="ARBA00022448"/>
    </source>
</evidence>
<gene>
    <name evidence="11" type="ORF">IAA98_06215</name>
</gene>
<feature type="transmembrane region" description="Helical" evidence="10">
    <location>
        <begin position="137"/>
        <end position="156"/>
    </location>
</feature>
<evidence type="ECO:0000256" key="9">
    <source>
        <dbReference type="ARBA" id="ARBA00023136"/>
    </source>
</evidence>
<dbReference type="GO" id="GO:0009675">
    <property type="term" value="F:high-affinity sulfate:proton symporter activity"/>
    <property type="evidence" value="ECO:0007669"/>
    <property type="project" value="TreeGrafter"/>
</dbReference>
<evidence type="ECO:0000256" key="6">
    <source>
        <dbReference type="ARBA" id="ARBA00022692"/>
    </source>
</evidence>
<dbReference type="PANTHER" id="PTHR37468:SF1">
    <property type="entry name" value="SULFATE TRANSPORTER CYSZ"/>
    <property type="match status" value="1"/>
</dbReference>
<dbReference type="InterPro" id="IPR059112">
    <property type="entry name" value="CysZ/EI24"/>
</dbReference>
<feature type="transmembrane region" description="Helical" evidence="10">
    <location>
        <begin position="162"/>
        <end position="185"/>
    </location>
</feature>
<dbReference type="Proteomes" id="UP000886842">
    <property type="component" value="Unassembled WGS sequence"/>
</dbReference>
<evidence type="ECO:0000256" key="1">
    <source>
        <dbReference type="ARBA" id="ARBA00004141"/>
    </source>
</evidence>
<sequence>MISELTHGLGHLGRGIGFIFARPRLALLGMVPPLVVSALMVGLLISFGLFGLEPLTAAATGWVPESWRTAAQVVMGILVMVIAIGLAAVTFSSITLLVGTPIYEKISEAVEQACGGAPLAPEERLAASIVRSIGQSLTVIALSLLLAIPVFLVGLVPVVGGIIGVIAGVVVGGTLIVVELIGSPYDRRGRRRLGDKFGAAKGRRMVALGFGIPVFWLFSLPLVSVVLFPAATAGATLLARDLLGESTDPA</sequence>
<feature type="transmembrane region" description="Helical" evidence="10">
    <location>
        <begin position="70"/>
        <end position="98"/>
    </location>
</feature>
<evidence type="ECO:0000256" key="5">
    <source>
        <dbReference type="ARBA" id="ARBA00022605"/>
    </source>
</evidence>
<feature type="transmembrane region" description="Helical" evidence="10">
    <location>
        <begin position="25"/>
        <end position="50"/>
    </location>
</feature>
<keyword evidence="5" id="KW-0028">Amino-acid biosynthesis</keyword>
<evidence type="ECO:0000313" key="12">
    <source>
        <dbReference type="Proteomes" id="UP000886842"/>
    </source>
</evidence>
<organism evidence="11 12">
    <name type="scientific">Candidatus Avipropionibacterium avicola</name>
    <dbReference type="NCBI Taxonomy" id="2840701"/>
    <lineage>
        <taxon>Bacteria</taxon>
        <taxon>Bacillati</taxon>
        <taxon>Actinomycetota</taxon>
        <taxon>Actinomycetes</taxon>
        <taxon>Propionibacteriales</taxon>
        <taxon>Propionibacteriaceae</taxon>
        <taxon>Propionibacteriaceae incertae sedis</taxon>
        <taxon>Candidatus Avipropionibacterium</taxon>
    </lineage>
</organism>
<evidence type="ECO:0000256" key="10">
    <source>
        <dbReference type="SAM" id="Phobius"/>
    </source>
</evidence>
<dbReference type="GO" id="GO:0000103">
    <property type="term" value="P:sulfate assimilation"/>
    <property type="evidence" value="ECO:0007669"/>
    <property type="project" value="TreeGrafter"/>
</dbReference>
<dbReference type="GO" id="GO:0019344">
    <property type="term" value="P:cysteine biosynthetic process"/>
    <property type="evidence" value="ECO:0007669"/>
    <property type="project" value="TreeGrafter"/>
</dbReference>
<dbReference type="EMBL" id="DVLP01000189">
    <property type="protein sequence ID" value="HIT75159.1"/>
    <property type="molecule type" value="Genomic_DNA"/>
</dbReference>
<keyword evidence="6 10" id="KW-0812">Transmembrane</keyword>
<keyword evidence="8" id="KW-0764">Sulfate transport</keyword>
<reference evidence="11" key="2">
    <citation type="journal article" date="2021" name="PeerJ">
        <title>Extensive microbial diversity within the chicken gut microbiome revealed by metagenomics and culture.</title>
        <authorList>
            <person name="Gilroy R."/>
            <person name="Ravi A."/>
            <person name="Getino M."/>
            <person name="Pursley I."/>
            <person name="Horton D.L."/>
            <person name="Alikhan N.F."/>
            <person name="Baker D."/>
            <person name="Gharbi K."/>
            <person name="Hall N."/>
            <person name="Watson M."/>
            <person name="Adriaenssens E.M."/>
            <person name="Foster-Nyarko E."/>
            <person name="Jarju S."/>
            <person name="Secka A."/>
            <person name="Antonio M."/>
            <person name="Oren A."/>
            <person name="Chaudhuri R.R."/>
            <person name="La Ragione R."/>
            <person name="Hildebrand F."/>
            <person name="Pallen M.J."/>
        </authorList>
    </citation>
    <scope>NUCLEOTIDE SEQUENCE</scope>
    <source>
        <strain evidence="11">ChiGjej1B1-24693</strain>
    </source>
</reference>
<evidence type="ECO:0000256" key="4">
    <source>
        <dbReference type="ARBA" id="ARBA00022519"/>
    </source>
</evidence>
<keyword evidence="9 10" id="KW-0472">Membrane</keyword>
<reference evidence="11" key="1">
    <citation type="submission" date="2020-10" db="EMBL/GenBank/DDBJ databases">
        <authorList>
            <person name="Gilroy R."/>
        </authorList>
    </citation>
    <scope>NUCLEOTIDE SEQUENCE</scope>
    <source>
        <strain evidence="11">ChiGjej1B1-24693</strain>
    </source>
</reference>
<protein>
    <submittedName>
        <fullName evidence="11">EI24 domain-containing protein</fullName>
    </submittedName>
</protein>
<proteinExistence type="predicted"/>
<keyword evidence="3" id="KW-1003">Cell membrane</keyword>
<evidence type="ECO:0000256" key="3">
    <source>
        <dbReference type="ARBA" id="ARBA00022475"/>
    </source>
</evidence>
<evidence type="ECO:0000256" key="7">
    <source>
        <dbReference type="ARBA" id="ARBA00022989"/>
    </source>
</evidence>
<dbReference type="PANTHER" id="PTHR37468">
    <property type="entry name" value="SULFATE TRANSPORTER CYSZ"/>
    <property type="match status" value="1"/>
</dbReference>
<dbReference type="AlphaFoldDB" id="A0A9D1GX22"/>
<name>A0A9D1GX22_9ACTN</name>
<comment type="caution">
    <text evidence="11">The sequence shown here is derived from an EMBL/GenBank/DDBJ whole genome shotgun (WGS) entry which is preliminary data.</text>
</comment>
<evidence type="ECO:0000256" key="8">
    <source>
        <dbReference type="ARBA" id="ARBA00023032"/>
    </source>
</evidence>
<keyword evidence="7 10" id="KW-1133">Transmembrane helix</keyword>